<organism evidence="5 6">
    <name type="scientific">Salipiger marinus</name>
    <dbReference type="NCBI Taxonomy" id="555512"/>
    <lineage>
        <taxon>Bacteria</taxon>
        <taxon>Pseudomonadati</taxon>
        <taxon>Pseudomonadota</taxon>
        <taxon>Alphaproteobacteria</taxon>
        <taxon>Rhodobacterales</taxon>
        <taxon>Roseobacteraceae</taxon>
        <taxon>Salipiger</taxon>
    </lineage>
</organism>
<reference evidence="5 6" key="1">
    <citation type="submission" date="2016-10" db="EMBL/GenBank/DDBJ databases">
        <authorList>
            <person name="de Groot N.N."/>
        </authorList>
    </citation>
    <scope>NUCLEOTIDE SEQUENCE [LARGE SCALE GENOMIC DNA]</scope>
    <source>
        <strain evidence="5 6">DSM 26424</strain>
    </source>
</reference>
<dbReference type="PANTHER" id="PTHR13794:SF58">
    <property type="entry name" value="MITOCHONDRIAL ENOLASE SUPERFAMILY MEMBER 1"/>
    <property type="match status" value="1"/>
</dbReference>
<keyword evidence="6" id="KW-1185">Reference proteome</keyword>
<dbReference type="Proteomes" id="UP000199093">
    <property type="component" value="Unassembled WGS sequence"/>
</dbReference>
<comment type="cofactor">
    <cofactor evidence="1">
        <name>Mg(2+)</name>
        <dbReference type="ChEBI" id="CHEBI:18420"/>
    </cofactor>
</comment>
<dbReference type="InterPro" id="IPR046945">
    <property type="entry name" value="RHMD-like"/>
</dbReference>
<sequence>MLNIVDAKVAAYGGDAGDAYIGEIVVVELVTEGGLTGTGFASAPRGVGHIFRDLIANVLLPQIIGQNAMLHRDLWDKMFRTIPRRGGEGIVRVCISALDFAIWDLKARASGATLAQLIGGHRDMVPTYINCAHHMPPDALAERAASYVRDGHRALKIRGARSHVTLQEADARVAAVREAIGKDVLLMVDVNGTWDADTAIQQLRKWERHNLFWLEEPVQPEDFAGYRAVRERAGGVHIAGGEQHTSLHEYQALIGFDGIDIAQPNAAICGGITEWMRIHDHAVANGRIVSPWNLQPIHIHLACGLQSVKWLEYFKLDNALLGIQTLLFSGPRISERVEADGVYLEPPEAPGLGLEIDPEAAEKYRLA</sequence>
<dbReference type="Gene3D" id="3.20.20.120">
    <property type="entry name" value="Enolase-like C-terminal domain"/>
    <property type="match status" value="1"/>
</dbReference>
<dbReference type="InterPro" id="IPR029017">
    <property type="entry name" value="Enolase-like_N"/>
</dbReference>
<dbReference type="InterPro" id="IPR036849">
    <property type="entry name" value="Enolase-like_C_sf"/>
</dbReference>
<dbReference type="RefSeq" id="WP_165616876.1">
    <property type="nucleotide sequence ID" value="NZ_FNEJ01000017.1"/>
</dbReference>
<dbReference type="Gene3D" id="3.30.390.10">
    <property type="entry name" value="Enolase-like, N-terminal domain"/>
    <property type="match status" value="1"/>
</dbReference>
<keyword evidence="3" id="KW-0460">Magnesium</keyword>
<evidence type="ECO:0000256" key="1">
    <source>
        <dbReference type="ARBA" id="ARBA00001946"/>
    </source>
</evidence>
<gene>
    <name evidence="5" type="ORF">SAMN04487993_101788</name>
</gene>
<dbReference type="InterPro" id="IPR013342">
    <property type="entry name" value="Mandelate_racemase_C"/>
</dbReference>
<evidence type="ECO:0000313" key="5">
    <source>
        <dbReference type="EMBL" id="SDJ08709.1"/>
    </source>
</evidence>
<evidence type="ECO:0000256" key="2">
    <source>
        <dbReference type="ARBA" id="ARBA00022723"/>
    </source>
</evidence>
<dbReference type="SUPFAM" id="SSF54826">
    <property type="entry name" value="Enolase N-terminal domain-like"/>
    <property type="match status" value="1"/>
</dbReference>
<dbReference type="SFLD" id="SFLDS00001">
    <property type="entry name" value="Enolase"/>
    <property type="match status" value="1"/>
</dbReference>
<dbReference type="Pfam" id="PF13378">
    <property type="entry name" value="MR_MLE_C"/>
    <property type="match status" value="1"/>
</dbReference>
<evidence type="ECO:0000256" key="3">
    <source>
        <dbReference type="ARBA" id="ARBA00022842"/>
    </source>
</evidence>
<dbReference type="InterPro" id="IPR029065">
    <property type="entry name" value="Enolase_C-like"/>
</dbReference>
<dbReference type="GO" id="GO:0016052">
    <property type="term" value="P:carbohydrate catabolic process"/>
    <property type="evidence" value="ECO:0007669"/>
    <property type="project" value="TreeGrafter"/>
</dbReference>
<dbReference type="GO" id="GO:0000287">
    <property type="term" value="F:magnesium ion binding"/>
    <property type="evidence" value="ECO:0007669"/>
    <property type="project" value="TreeGrafter"/>
</dbReference>
<accession>A0A1G8QVC7</accession>
<dbReference type="PANTHER" id="PTHR13794">
    <property type="entry name" value="ENOLASE SUPERFAMILY, MANDELATE RACEMASE"/>
    <property type="match status" value="1"/>
</dbReference>
<name>A0A1G8QVC7_9RHOB</name>
<evidence type="ECO:0000313" key="6">
    <source>
        <dbReference type="Proteomes" id="UP000199093"/>
    </source>
</evidence>
<dbReference type="GO" id="GO:0016836">
    <property type="term" value="F:hydro-lyase activity"/>
    <property type="evidence" value="ECO:0007669"/>
    <property type="project" value="TreeGrafter"/>
</dbReference>
<evidence type="ECO:0000259" key="4">
    <source>
        <dbReference type="SMART" id="SM00922"/>
    </source>
</evidence>
<proteinExistence type="predicted"/>
<dbReference type="STRING" id="555512.SAMN04487993_101788"/>
<feature type="domain" description="Mandelate racemase/muconate lactonizing enzyme C-terminal" evidence="4">
    <location>
        <begin position="137"/>
        <end position="236"/>
    </location>
</feature>
<dbReference type="EMBL" id="FNEJ01000017">
    <property type="protein sequence ID" value="SDJ08709.1"/>
    <property type="molecule type" value="Genomic_DNA"/>
</dbReference>
<dbReference type="InterPro" id="IPR013341">
    <property type="entry name" value="Mandelate_racemase_N_dom"/>
</dbReference>
<dbReference type="SMART" id="SM00922">
    <property type="entry name" value="MR_MLE"/>
    <property type="match status" value="1"/>
</dbReference>
<dbReference type="SUPFAM" id="SSF51604">
    <property type="entry name" value="Enolase C-terminal domain-like"/>
    <property type="match status" value="1"/>
</dbReference>
<dbReference type="AlphaFoldDB" id="A0A1G8QVC7"/>
<dbReference type="CDD" id="cd03316">
    <property type="entry name" value="MR_like"/>
    <property type="match status" value="1"/>
</dbReference>
<protein>
    <submittedName>
        <fullName evidence="5">L-alanine-DL-glutamate epimerase</fullName>
    </submittedName>
</protein>
<dbReference type="Pfam" id="PF02746">
    <property type="entry name" value="MR_MLE_N"/>
    <property type="match status" value="1"/>
</dbReference>
<keyword evidence="2" id="KW-0479">Metal-binding</keyword>